<dbReference type="EMBL" id="BOOP01000034">
    <property type="protein sequence ID" value="GII41548.1"/>
    <property type="molecule type" value="Genomic_DNA"/>
</dbReference>
<accession>A0A8J3UA33</accession>
<reference evidence="1 2" key="1">
    <citation type="submission" date="2021-01" db="EMBL/GenBank/DDBJ databases">
        <title>Whole genome shotgun sequence of Planotetraspora phitsanulokensis NBRC 104273.</title>
        <authorList>
            <person name="Komaki H."/>
            <person name="Tamura T."/>
        </authorList>
    </citation>
    <scope>NUCLEOTIDE SEQUENCE [LARGE SCALE GENOMIC DNA]</scope>
    <source>
        <strain evidence="1 2">NBRC 104273</strain>
    </source>
</reference>
<organism evidence="1 2">
    <name type="scientific">Planotetraspora phitsanulokensis</name>
    <dbReference type="NCBI Taxonomy" id="575192"/>
    <lineage>
        <taxon>Bacteria</taxon>
        <taxon>Bacillati</taxon>
        <taxon>Actinomycetota</taxon>
        <taxon>Actinomycetes</taxon>
        <taxon>Streptosporangiales</taxon>
        <taxon>Streptosporangiaceae</taxon>
        <taxon>Planotetraspora</taxon>
    </lineage>
</organism>
<sequence>MRVLVKVVESAAWAGTGTPIRHRAASWATTAAAVLRNRRLGREREGDEAAGRLMAIFKVVLPYCQRDSQRGGGGAPPGRRHRER</sequence>
<protein>
    <submittedName>
        <fullName evidence="1">Uncharacterized protein</fullName>
    </submittedName>
</protein>
<comment type="caution">
    <text evidence="1">The sequence shown here is derived from an EMBL/GenBank/DDBJ whole genome shotgun (WGS) entry which is preliminary data.</text>
</comment>
<dbReference type="Proteomes" id="UP000622547">
    <property type="component" value="Unassembled WGS sequence"/>
</dbReference>
<name>A0A8J3UA33_9ACTN</name>
<evidence type="ECO:0000313" key="1">
    <source>
        <dbReference type="EMBL" id="GII41548.1"/>
    </source>
</evidence>
<proteinExistence type="predicted"/>
<dbReference type="AlphaFoldDB" id="A0A8J3UA33"/>
<evidence type="ECO:0000313" key="2">
    <source>
        <dbReference type="Proteomes" id="UP000622547"/>
    </source>
</evidence>
<gene>
    <name evidence="1" type="ORF">Pph01_65510</name>
</gene>
<keyword evidence="2" id="KW-1185">Reference proteome</keyword>